<keyword evidence="1" id="KW-0614">Plasmid</keyword>
<accession>A0A837G0C6</accession>
<sequence length="365" mass="39869">MTLLSRTWAPITLLSALLLGCHSDPTPNANSRPLANYTFSDHQLSQLLTEKESMIKATQLTYDGTTYTVAYATGDDEDALLLFQNHDATQSVSLLIPKTPVADSQCTLVQYAASERRQYTYHCGTSQVSQTSDIITYMGRYQGKSSVLIPDAADFVLEVHEGVDTIGSTQLVLSYTGDHAEIRTQNPFDGYHPLGASDLGVTTYLQLKRLADVAAGRDITLIFNSPIGGSSDDAINMYTGRLIRQRAMHTQIAATGSVFSGGTDLFTAGITRTLVRRDTAVPLQTNRQIGVHAWADKNAAGQVTPATAIPYTDQAHRAQATYFTEMLGDKGIDFYLFTLSAAPHDGEHLMTRQELDTYQITTAIR</sequence>
<reference evidence="1 3" key="1">
    <citation type="submission" date="2014-10" db="EMBL/GenBank/DDBJ databases">
        <title>The Complete Genome Sequence for the Shellfish Pathogen Vibrio coralliilyticus RE98 Isolated from a Shellfish Hatchery.</title>
        <authorList>
            <person name="Richards G.P."/>
            <person name="Bono J.L."/>
            <person name="Watson M.A."/>
            <person name="Needleman D.S."/>
        </authorList>
    </citation>
    <scope>NUCLEOTIDE SEQUENCE [LARGE SCALE GENOMIC DNA]</scope>
    <source>
        <strain evidence="1 3">RE98</strain>
        <plasmid evidence="1 3">p319</plasmid>
    </source>
</reference>
<dbReference type="PROSITE" id="PS51257">
    <property type="entry name" value="PROKAR_LIPOPROTEIN"/>
    <property type="match status" value="1"/>
</dbReference>
<dbReference type="KEGG" id="vcy:IX92_28435"/>
<reference evidence="2" key="2">
    <citation type="journal article" date="2015" name="BMC Genomics">
        <title>Genome mining reveals unlocked bioactive potential of marine Gram-negative bacteria.</title>
        <authorList>
            <person name="Machado H."/>
            <person name="Sonnenschein E.C."/>
            <person name="Melchiorsen J."/>
            <person name="Gram L."/>
        </authorList>
    </citation>
    <scope>NUCLEOTIDE SEQUENCE</scope>
    <source>
        <strain evidence="2">S2052</strain>
    </source>
</reference>
<evidence type="ECO:0000313" key="2">
    <source>
        <dbReference type="EMBL" id="KJY66423.1"/>
    </source>
</evidence>
<gene>
    <name evidence="1" type="ORF">IX92_28435</name>
    <name evidence="2" type="ORF">TW71_24780</name>
</gene>
<evidence type="ECO:0000313" key="1">
    <source>
        <dbReference type="EMBL" id="AIW23004.1"/>
    </source>
</evidence>
<dbReference type="EMBL" id="JXXR01000040">
    <property type="protein sequence ID" value="KJY66423.1"/>
    <property type="molecule type" value="Genomic_DNA"/>
</dbReference>
<geneLocation type="plasmid" evidence="1 3">
    <name>p319</name>
</geneLocation>
<name>A0A837G0C6_9VIBR</name>
<keyword evidence="3" id="KW-1185">Reference proteome</keyword>
<dbReference type="AlphaFoldDB" id="A0A837G0C6"/>
<organism evidence="2">
    <name type="scientific">Vibrio coralliilyticus</name>
    <dbReference type="NCBI Taxonomy" id="190893"/>
    <lineage>
        <taxon>Bacteria</taxon>
        <taxon>Pseudomonadati</taxon>
        <taxon>Pseudomonadota</taxon>
        <taxon>Gammaproteobacteria</taxon>
        <taxon>Vibrionales</taxon>
        <taxon>Vibrionaceae</taxon>
        <taxon>Vibrio</taxon>
    </lineage>
</organism>
<dbReference type="Proteomes" id="UP000030081">
    <property type="component" value="Plasmid p319"/>
</dbReference>
<dbReference type="EMBL" id="CP009620">
    <property type="protein sequence ID" value="AIW23004.1"/>
    <property type="molecule type" value="Genomic_DNA"/>
</dbReference>
<evidence type="ECO:0000313" key="3">
    <source>
        <dbReference type="Proteomes" id="UP000030081"/>
    </source>
</evidence>
<proteinExistence type="predicted"/>
<protein>
    <submittedName>
        <fullName evidence="2">Uncharacterized protein</fullName>
    </submittedName>
</protein>